<evidence type="ECO:0000256" key="1">
    <source>
        <dbReference type="ARBA" id="ARBA00004141"/>
    </source>
</evidence>
<feature type="transmembrane region" description="Helical" evidence="7">
    <location>
        <begin position="70"/>
        <end position="92"/>
    </location>
</feature>
<gene>
    <name evidence="9" type="ORF">ANOM_005580</name>
</gene>
<protein>
    <recommendedName>
        <fullName evidence="8">Rhodopsin domain-containing protein</fullName>
    </recommendedName>
</protein>
<feature type="transmembrane region" description="Helical" evidence="7">
    <location>
        <begin position="104"/>
        <end position="123"/>
    </location>
</feature>
<dbReference type="PANTHER" id="PTHR33048">
    <property type="entry name" value="PTH11-LIKE INTEGRAL MEMBRANE PROTEIN (AFU_ORTHOLOGUE AFUA_5G11245)"/>
    <property type="match status" value="1"/>
</dbReference>
<dbReference type="PANTHER" id="PTHR33048:SF96">
    <property type="entry name" value="INTEGRAL MEMBRANE PROTEIN"/>
    <property type="match status" value="1"/>
</dbReference>
<comment type="caution">
    <text evidence="9">The sequence shown here is derived from an EMBL/GenBank/DDBJ whole genome shotgun (WGS) entry which is preliminary data.</text>
</comment>
<comment type="subcellular location">
    <subcellularLocation>
        <location evidence="1">Membrane</location>
        <topology evidence="1">Multi-pass membrane protein</topology>
    </subcellularLocation>
</comment>
<organism evidence="9 10">
    <name type="scientific">Aspergillus nomiae NRRL (strain ATCC 15546 / NRRL 13137 / CBS 260.88 / M93)</name>
    <dbReference type="NCBI Taxonomy" id="1509407"/>
    <lineage>
        <taxon>Eukaryota</taxon>
        <taxon>Fungi</taxon>
        <taxon>Dikarya</taxon>
        <taxon>Ascomycota</taxon>
        <taxon>Pezizomycotina</taxon>
        <taxon>Eurotiomycetes</taxon>
        <taxon>Eurotiomycetidae</taxon>
        <taxon>Eurotiales</taxon>
        <taxon>Aspergillaceae</taxon>
        <taxon>Aspergillus</taxon>
        <taxon>Aspergillus subgen. Circumdati</taxon>
    </lineage>
</organism>
<reference evidence="9 10" key="1">
    <citation type="submission" date="2014-06" db="EMBL/GenBank/DDBJ databases">
        <title>The Genome of the Aflatoxigenic Filamentous Fungus Aspergillus nomius.</title>
        <authorList>
            <person name="Moore M.G."/>
            <person name="Shannon B.M."/>
            <person name="Brian M.M."/>
        </authorList>
    </citation>
    <scope>NUCLEOTIDE SEQUENCE [LARGE SCALE GENOMIC DNA]</scope>
    <source>
        <strain evidence="9 10">NRRL 13137</strain>
    </source>
</reference>
<comment type="similarity">
    <text evidence="5">Belongs to the SAT4 family.</text>
</comment>
<evidence type="ECO:0000256" key="4">
    <source>
        <dbReference type="ARBA" id="ARBA00023136"/>
    </source>
</evidence>
<dbReference type="AlphaFoldDB" id="A0A0L1J1N5"/>
<keyword evidence="2 7" id="KW-0812">Transmembrane</keyword>
<evidence type="ECO:0000259" key="8">
    <source>
        <dbReference type="Pfam" id="PF20684"/>
    </source>
</evidence>
<evidence type="ECO:0000256" key="2">
    <source>
        <dbReference type="ARBA" id="ARBA00022692"/>
    </source>
</evidence>
<dbReference type="InterPro" id="IPR052337">
    <property type="entry name" value="SAT4-like"/>
</dbReference>
<accession>A0A0L1J1N5</accession>
<dbReference type="GO" id="GO:0016020">
    <property type="term" value="C:membrane"/>
    <property type="evidence" value="ECO:0007669"/>
    <property type="project" value="UniProtKB-SubCell"/>
</dbReference>
<evidence type="ECO:0000256" key="3">
    <source>
        <dbReference type="ARBA" id="ARBA00022989"/>
    </source>
</evidence>
<feature type="transmembrane region" description="Helical" evidence="7">
    <location>
        <begin position="21"/>
        <end position="50"/>
    </location>
</feature>
<feature type="domain" description="Rhodopsin" evidence="8">
    <location>
        <begin position="2"/>
        <end position="179"/>
    </location>
</feature>
<evidence type="ECO:0000313" key="10">
    <source>
        <dbReference type="Proteomes" id="UP000037505"/>
    </source>
</evidence>
<name>A0A0L1J1N5_ASPN3</name>
<dbReference type="EMBL" id="JNOM01000147">
    <property type="protein sequence ID" value="KNG85657.1"/>
    <property type="molecule type" value="Genomic_DNA"/>
</dbReference>
<sequence>MRVAICLTLLPFTGFQRIYSAILYTVIVFTIVAGLLNLAVGIFQCLPLSYYWDRLTAPGKCHDDLEMLVVYINSSAAIVCDLVIGILPTILLRDLKKVSRGTRVGIVVLLGLGWLLVDILGASTGSSLISNHSSAITAVIVRLPCEKLDDSTGVAVWSDVETGLGITAGSLAVMRPAFSFLTRSKESDAHDKLESSTLPSFARELEPD</sequence>
<evidence type="ECO:0000256" key="6">
    <source>
        <dbReference type="SAM" id="MobiDB-lite"/>
    </source>
</evidence>
<dbReference type="RefSeq" id="XP_015406580.1">
    <property type="nucleotide sequence ID" value="XM_015550837.1"/>
</dbReference>
<keyword evidence="3 7" id="KW-1133">Transmembrane helix</keyword>
<dbReference type="InterPro" id="IPR049326">
    <property type="entry name" value="Rhodopsin_dom_fungi"/>
</dbReference>
<keyword evidence="10" id="KW-1185">Reference proteome</keyword>
<dbReference type="GeneID" id="26807384"/>
<dbReference type="Proteomes" id="UP000037505">
    <property type="component" value="Unassembled WGS sequence"/>
</dbReference>
<evidence type="ECO:0000313" key="9">
    <source>
        <dbReference type="EMBL" id="KNG85657.1"/>
    </source>
</evidence>
<keyword evidence="4 7" id="KW-0472">Membrane</keyword>
<evidence type="ECO:0000256" key="7">
    <source>
        <dbReference type="SAM" id="Phobius"/>
    </source>
</evidence>
<feature type="region of interest" description="Disordered" evidence="6">
    <location>
        <begin position="188"/>
        <end position="208"/>
    </location>
</feature>
<proteinExistence type="inferred from homology"/>
<dbReference type="Pfam" id="PF20684">
    <property type="entry name" value="Fung_rhodopsin"/>
    <property type="match status" value="1"/>
</dbReference>
<dbReference type="STRING" id="1509407.A0A0L1J1N5"/>
<evidence type="ECO:0000256" key="5">
    <source>
        <dbReference type="ARBA" id="ARBA00038359"/>
    </source>
</evidence>